<gene>
    <name evidence="1" type="ORF">AVEN_169340_1</name>
</gene>
<name>A0A4Y2WJG5_ARAVE</name>
<accession>A0A4Y2WJG5</accession>
<dbReference type="AlphaFoldDB" id="A0A4Y2WJG5"/>
<sequence>MSSDYFTFLVLLSECQVDLLHFTWQKEVPHNIRLCSMAFVFSVFEDLNIPALIHFRTFQRLDRRRTSYQQIQPARIGCDWLKILHPFECRSLSTLN</sequence>
<dbReference type="Proteomes" id="UP000499080">
    <property type="component" value="Unassembled WGS sequence"/>
</dbReference>
<comment type="caution">
    <text evidence="1">The sequence shown here is derived from an EMBL/GenBank/DDBJ whole genome shotgun (WGS) entry which is preliminary data.</text>
</comment>
<evidence type="ECO:0000313" key="1">
    <source>
        <dbReference type="EMBL" id="GBO37359.1"/>
    </source>
</evidence>
<reference evidence="1 2" key="1">
    <citation type="journal article" date="2019" name="Sci. Rep.">
        <title>Orb-weaving spider Araneus ventricosus genome elucidates the spidroin gene catalogue.</title>
        <authorList>
            <person name="Kono N."/>
            <person name="Nakamura H."/>
            <person name="Ohtoshi R."/>
            <person name="Moran D.A.P."/>
            <person name="Shinohara A."/>
            <person name="Yoshida Y."/>
            <person name="Fujiwara M."/>
            <person name="Mori M."/>
            <person name="Tomita M."/>
            <person name="Arakawa K."/>
        </authorList>
    </citation>
    <scope>NUCLEOTIDE SEQUENCE [LARGE SCALE GENOMIC DNA]</scope>
</reference>
<protein>
    <submittedName>
        <fullName evidence="1">Uncharacterized protein</fullName>
    </submittedName>
</protein>
<proteinExistence type="predicted"/>
<keyword evidence="2" id="KW-1185">Reference proteome</keyword>
<organism evidence="1 2">
    <name type="scientific">Araneus ventricosus</name>
    <name type="common">Orbweaver spider</name>
    <name type="synonym">Epeira ventricosa</name>
    <dbReference type="NCBI Taxonomy" id="182803"/>
    <lineage>
        <taxon>Eukaryota</taxon>
        <taxon>Metazoa</taxon>
        <taxon>Ecdysozoa</taxon>
        <taxon>Arthropoda</taxon>
        <taxon>Chelicerata</taxon>
        <taxon>Arachnida</taxon>
        <taxon>Araneae</taxon>
        <taxon>Araneomorphae</taxon>
        <taxon>Entelegynae</taxon>
        <taxon>Araneoidea</taxon>
        <taxon>Araneidae</taxon>
        <taxon>Araneus</taxon>
    </lineage>
</organism>
<evidence type="ECO:0000313" key="2">
    <source>
        <dbReference type="Proteomes" id="UP000499080"/>
    </source>
</evidence>
<dbReference type="EMBL" id="BGPR01061748">
    <property type="protein sequence ID" value="GBO37359.1"/>
    <property type="molecule type" value="Genomic_DNA"/>
</dbReference>